<protein>
    <submittedName>
        <fullName evidence="2">Serine/threonine kinase 19</fullName>
    </submittedName>
</protein>
<dbReference type="GeneTree" id="ENSGT00390000018295"/>
<dbReference type="Pfam" id="PF10494">
    <property type="entry name" value="Stk19"/>
    <property type="match status" value="1"/>
</dbReference>
<dbReference type="PANTHER" id="PTHR15243">
    <property type="entry name" value="SERINE/THREONINE-PROTEIN KINASE 19"/>
    <property type="match status" value="1"/>
</dbReference>
<evidence type="ECO:0000256" key="1">
    <source>
        <dbReference type="ARBA" id="ARBA00093458"/>
    </source>
</evidence>
<keyword evidence="3" id="KW-1185">Reference proteome</keyword>
<accession>A0A8C4Q2U6</accession>
<dbReference type="Proteomes" id="UP000694388">
    <property type="component" value="Unplaced"/>
</dbReference>
<dbReference type="Ensembl" id="ENSEBUT00000009702.1">
    <property type="protein sequence ID" value="ENSEBUP00000009182.1"/>
    <property type="gene ID" value="ENSEBUG00000005925.1"/>
</dbReference>
<comment type="similarity">
    <text evidence="1">Belongs to the STK19 family.</text>
</comment>
<name>A0A8C4Q2U6_EPTBU</name>
<dbReference type="InterPro" id="IPR018865">
    <property type="entry name" value="STK19-like"/>
</dbReference>
<dbReference type="PANTHER" id="PTHR15243:SF0">
    <property type="entry name" value="SERINE_THREONINE-PROTEIN KINASE 19"/>
    <property type="match status" value="1"/>
</dbReference>
<sequence length="286" mass="31906">MSNKRRWLPEAFRTKRSRLGAAAGTSGDIWGEELPFEDVPSDTLTALHFLADLLPKDVLSKLDFPPIVLKHQLYSLLHNRTTVDQQLESLRKSGKVQVLNLGCAPDTYAVVTTSCYATRVRASSSGQPWDAVAERFLRQVSEHCGDIWLARERLIDLKFSDADVTKLINAGLLTARAVGSWWISIPGLGKFVKLYLKGRKAVLLAIQKSRHHEILESELKNRRLGPGAHLGVPYLLHDIIGADLLRCVNTTSGKILRLVADQHRRSGPCHQNPRFFVAEPSDAFTT</sequence>
<evidence type="ECO:0000313" key="2">
    <source>
        <dbReference type="Ensembl" id="ENSEBUP00000009182.1"/>
    </source>
</evidence>
<dbReference type="GO" id="GO:0046579">
    <property type="term" value="P:positive regulation of Ras protein signal transduction"/>
    <property type="evidence" value="ECO:0007669"/>
    <property type="project" value="TreeGrafter"/>
</dbReference>
<reference evidence="2" key="1">
    <citation type="submission" date="2025-08" db="UniProtKB">
        <authorList>
            <consortium name="Ensembl"/>
        </authorList>
    </citation>
    <scope>IDENTIFICATION</scope>
</reference>
<evidence type="ECO:0000313" key="3">
    <source>
        <dbReference type="Proteomes" id="UP000694388"/>
    </source>
</evidence>
<proteinExistence type="inferred from homology"/>
<reference evidence="2" key="2">
    <citation type="submission" date="2025-09" db="UniProtKB">
        <authorList>
            <consortium name="Ensembl"/>
        </authorList>
    </citation>
    <scope>IDENTIFICATION</scope>
</reference>
<dbReference type="AlphaFoldDB" id="A0A8C4Q2U6"/>
<dbReference type="OMA" id="FGWFERY"/>
<organism evidence="2 3">
    <name type="scientific">Eptatretus burgeri</name>
    <name type="common">Inshore hagfish</name>
    <dbReference type="NCBI Taxonomy" id="7764"/>
    <lineage>
        <taxon>Eukaryota</taxon>
        <taxon>Metazoa</taxon>
        <taxon>Chordata</taxon>
        <taxon>Craniata</taxon>
        <taxon>Vertebrata</taxon>
        <taxon>Cyclostomata</taxon>
        <taxon>Myxini</taxon>
        <taxon>Myxiniformes</taxon>
        <taxon>Myxinidae</taxon>
        <taxon>Eptatretinae</taxon>
        <taxon>Eptatretus</taxon>
    </lineage>
</organism>